<sequence>MSSSASSSPLPNSVKRSTSPPPISQKVNAPPSGVPMPATPTRYTAPVHIDVGGVIFTSTLDTLTRFSNSRLAKMFTGHVPIILDSLKQHYFIDRDGHLFRHVLNFLRTSKVHLPDTFEELDMLAEEARYYDIEPMIKEIERLQKMRERKKLVTDGTGRWECVCVHINPDLGERVCLTASRALVEEVFPELVAPLTDSRTSGWSDFDSNHVIRFPVNGYCRLTSIQVLKRLLNNDFKILASTGGGVESQQFSEYLFGKRMPSIALKRHHPNGD</sequence>
<protein>
    <submittedName>
        <fullName evidence="3">DgyrCDS10016</fullName>
    </submittedName>
</protein>
<dbReference type="SUPFAM" id="SSF54695">
    <property type="entry name" value="POZ domain"/>
    <property type="match status" value="1"/>
</dbReference>
<proteinExistence type="predicted"/>
<dbReference type="AlphaFoldDB" id="A0A7I8W035"/>
<organism evidence="3 4">
    <name type="scientific">Dimorphilus gyrociliatus</name>
    <dbReference type="NCBI Taxonomy" id="2664684"/>
    <lineage>
        <taxon>Eukaryota</taxon>
        <taxon>Metazoa</taxon>
        <taxon>Spiralia</taxon>
        <taxon>Lophotrochozoa</taxon>
        <taxon>Annelida</taxon>
        <taxon>Polychaeta</taxon>
        <taxon>Polychaeta incertae sedis</taxon>
        <taxon>Dinophilidae</taxon>
        <taxon>Dimorphilus</taxon>
    </lineage>
</organism>
<evidence type="ECO:0000313" key="4">
    <source>
        <dbReference type="Proteomes" id="UP000549394"/>
    </source>
</evidence>
<feature type="compositionally biased region" description="Polar residues" evidence="1">
    <location>
        <begin position="9"/>
        <end position="18"/>
    </location>
</feature>
<dbReference type="Gene3D" id="3.30.710.10">
    <property type="entry name" value="Potassium Channel Kv1.1, Chain A"/>
    <property type="match status" value="1"/>
</dbReference>
<dbReference type="InterPro" id="IPR011333">
    <property type="entry name" value="SKP1/BTB/POZ_sf"/>
</dbReference>
<feature type="domain" description="BTB" evidence="2">
    <location>
        <begin position="45"/>
        <end position="147"/>
    </location>
</feature>
<accession>A0A7I8W035</accession>
<comment type="caution">
    <text evidence="3">The sequence shown here is derived from an EMBL/GenBank/DDBJ whole genome shotgun (WGS) entry which is preliminary data.</text>
</comment>
<dbReference type="InterPro" id="IPR000210">
    <property type="entry name" value="BTB/POZ_dom"/>
</dbReference>
<dbReference type="PANTHER" id="PTHR14499:SF67">
    <property type="entry name" value="BTB_POZ DOMAIN-CONTAINING PROTEIN TIWAZ"/>
    <property type="match status" value="1"/>
</dbReference>
<dbReference type="InterPro" id="IPR003131">
    <property type="entry name" value="T1-type_BTB"/>
</dbReference>
<dbReference type="GO" id="GO:0051260">
    <property type="term" value="P:protein homooligomerization"/>
    <property type="evidence" value="ECO:0007669"/>
    <property type="project" value="InterPro"/>
</dbReference>
<dbReference type="OrthoDB" id="2414723at2759"/>
<evidence type="ECO:0000313" key="3">
    <source>
        <dbReference type="EMBL" id="CAD5121514.1"/>
    </source>
</evidence>
<dbReference type="InterPro" id="IPR048595">
    <property type="entry name" value="KCTD1-15-like_C"/>
</dbReference>
<dbReference type="Pfam" id="PF02214">
    <property type="entry name" value="BTB_2"/>
    <property type="match status" value="1"/>
</dbReference>
<gene>
    <name evidence="3" type="ORF">DGYR_LOCUS9461</name>
</gene>
<evidence type="ECO:0000256" key="1">
    <source>
        <dbReference type="SAM" id="MobiDB-lite"/>
    </source>
</evidence>
<keyword evidence="4" id="KW-1185">Reference proteome</keyword>
<name>A0A7I8W035_9ANNE</name>
<reference evidence="3 4" key="1">
    <citation type="submission" date="2020-08" db="EMBL/GenBank/DDBJ databases">
        <authorList>
            <person name="Hejnol A."/>
        </authorList>
    </citation>
    <scope>NUCLEOTIDE SEQUENCE [LARGE SCALE GENOMIC DNA]</scope>
</reference>
<dbReference type="SMART" id="SM00225">
    <property type="entry name" value="BTB"/>
    <property type="match status" value="1"/>
</dbReference>
<dbReference type="Proteomes" id="UP000549394">
    <property type="component" value="Unassembled WGS sequence"/>
</dbReference>
<dbReference type="EMBL" id="CAJFCJ010000014">
    <property type="protein sequence ID" value="CAD5121514.1"/>
    <property type="molecule type" value="Genomic_DNA"/>
</dbReference>
<dbReference type="PANTHER" id="PTHR14499">
    <property type="entry name" value="POTASSIUM CHANNEL TETRAMERIZATION DOMAIN-CONTAINING"/>
    <property type="match status" value="1"/>
</dbReference>
<feature type="region of interest" description="Disordered" evidence="1">
    <location>
        <begin position="1"/>
        <end position="39"/>
    </location>
</feature>
<dbReference type="Pfam" id="PF20871">
    <property type="entry name" value="KCTD1-15_CTD"/>
    <property type="match status" value="1"/>
</dbReference>
<evidence type="ECO:0000259" key="2">
    <source>
        <dbReference type="SMART" id="SM00225"/>
    </source>
</evidence>